<keyword evidence="1" id="KW-0175">Coiled coil</keyword>
<name>A0A409VFQ6_9AGAR</name>
<evidence type="ECO:0000313" key="3">
    <source>
        <dbReference type="EMBL" id="PPQ65075.1"/>
    </source>
</evidence>
<comment type="caution">
    <text evidence="3">The sequence shown here is derived from an EMBL/GenBank/DDBJ whole genome shotgun (WGS) entry which is preliminary data.</text>
</comment>
<feature type="coiled-coil region" evidence="1">
    <location>
        <begin position="41"/>
        <end position="71"/>
    </location>
</feature>
<feature type="compositionally biased region" description="Pro residues" evidence="2">
    <location>
        <begin position="131"/>
        <end position="143"/>
    </location>
</feature>
<evidence type="ECO:0000256" key="1">
    <source>
        <dbReference type="SAM" id="Coils"/>
    </source>
</evidence>
<feature type="region of interest" description="Disordered" evidence="2">
    <location>
        <begin position="1"/>
        <end position="22"/>
    </location>
</feature>
<dbReference type="EMBL" id="NHTK01006077">
    <property type="protein sequence ID" value="PPQ65075.1"/>
    <property type="molecule type" value="Genomic_DNA"/>
</dbReference>
<organism evidence="3 4">
    <name type="scientific">Panaeolus cyanescens</name>
    <dbReference type="NCBI Taxonomy" id="181874"/>
    <lineage>
        <taxon>Eukaryota</taxon>
        <taxon>Fungi</taxon>
        <taxon>Dikarya</taxon>
        <taxon>Basidiomycota</taxon>
        <taxon>Agaricomycotina</taxon>
        <taxon>Agaricomycetes</taxon>
        <taxon>Agaricomycetidae</taxon>
        <taxon>Agaricales</taxon>
        <taxon>Agaricineae</taxon>
        <taxon>Galeropsidaceae</taxon>
        <taxon>Panaeolus</taxon>
    </lineage>
</organism>
<dbReference type="OrthoDB" id="2507336at2759"/>
<dbReference type="AlphaFoldDB" id="A0A409VFQ6"/>
<feature type="compositionally biased region" description="Basic residues" evidence="2">
    <location>
        <begin position="115"/>
        <end position="126"/>
    </location>
</feature>
<reference evidence="3 4" key="1">
    <citation type="journal article" date="2018" name="Evol. Lett.">
        <title>Horizontal gene cluster transfer increased hallucinogenic mushroom diversity.</title>
        <authorList>
            <person name="Reynolds H.T."/>
            <person name="Vijayakumar V."/>
            <person name="Gluck-Thaler E."/>
            <person name="Korotkin H.B."/>
            <person name="Matheny P.B."/>
            <person name="Slot J.C."/>
        </authorList>
    </citation>
    <scope>NUCLEOTIDE SEQUENCE [LARGE SCALE GENOMIC DNA]</scope>
    <source>
        <strain evidence="3 4">2629</strain>
    </source>
</reference>
<gene>
    <name evidence="3" type="ORF">CVT24_003029</name>
</gene>
<feature type="compositionally biased region" description="Low complexity" evidence="2">
    <location>
        <begin position="159"/>
        <end position="171"/>
    </location>
</feature>
<proteinExistence type="predicted"/>
<feature type="compositionally biased region" description="Pro residues" evidence="2">
    <location>
        <begin position="82"/>
        <end position="105"/>
    </location>
</feature>
<dbReference type="InParanoid" id="A0A409VFQ6"/>
<feature type="compositionally biased region" description="Polar residues" evidence="2">
    <location>
        <begin position="11"/>
        <end position="22"/>
    </location>
</feature>
<dbReference type="Proteomes" id="UP000284842">
    <property type="component" value="Unassembled WGS sequence"/>
</dbReference>
<feature type="region of interest" description="Disordered" evidence="2">
    <location>
        <begin position="77"/>
        <end position="190"/>
    </location>
</feature>
<dbReference type="STRING" id="181874.A0A409VFQ6"/>
<keyword evidence="4" id="KW-1185">Reference proteome</keyword>
<protein>
    <submittedName>
        <fullName evidence="3">Uncharacterized protein</fullName>
    </submittedName>
</protein>
<feature type="compositionally biased region" description="Pro residues" evidence="2">
    <location>
        <begin position="1"/>
        <end position="10"/>
    </location>
</feature>
<evidence type="ECO:0000313" key="4">
    <source>
        <dbReference type="Proteomes" id="UP000284842"/>
    </source>
</evidence>
<accession>A0A409VFQ6</accession>
<evidence type="ECO:0000256" key="2">
    <source>
        <dbReference type="SAM" id="MobiDB-lite"/>
    </source>
</evidence>
<sequence length="190" mass="20696">MAHQGPPPGSYSPQMSNNMSFAHSRSNQPMMELTKGLAGEVRCLLGEIGKLREERRQLQAEIAELMMMKAKFGHGGEFQPDWRPPPPPAIEAPPMELMPPPPEEPMAPARPGWRTVHKKPERRVRTTPKALMPPPAPVAPMPEPVKQEAPAWAQWRPNPLLAPTPAAAPAAPATPPPRTGLFGPSTPPPK</sequence>